<feature type="compositionally biased region" description="Polar residues" evidence="1">
    <location>
        <begin position="37"/>
        <end position="53"/>
    </location>
</feature>
<feature type="region of interest" description="Disordered" evidence="1">
    <location>
        <begin position="1"/>
        <end position="86"/>
    </location>
</feature>
<feature type="compositionally biased region" description="Basic and acidic residues" evidence="1">
    <location>
        <begin position="211"/>
        <end position="221"/>
    </location>
</feature>
<dbReference type="Proteomes" id="UP000008370">
    <property type="component" value="Unassembled WGS sequence"/>
</dbReference>
<dbReference type="STRING" id="650164.K5W1P7"/>
<organism evidence="2 3">
    <name type="scientific">Phanerochaete carnosa (strain HHB-10118-sp)</name>
    <name type="common">White-rot fungus</name>
    <name type="synonym">Peniophora carnosa</name>
    <dbReference type="NCBI Taxonomy" id="650164"/>
    <lineage>
        <taxon>Eukaryota</taxon>
        <taxon>Fungi</taxon>
        <taxon>Dikarya</taxon>
        <taxon>Basidiomycota</taxon>
        <taxon>Agaricomycotina</taxon>
        <taxon>Agaricomycetes</taxon>
        <taxon>Polyporales</taxon>
        <taxon>Phanerochaetaceae</taxon>
        <taxon>Phanerochaete</taxon>
    </lineage>
</organism>
<dbReference type="RefSeq" id="XP_007393122.1">
    <property type="nucleotide sequence ID" value="XM_007393060.1"/>
</dbReference>
<protein>
    <submittedName>
        <fullName evidence="2">Uncharacterized protein</fullName>
    </submittedName>
</protein>
<proteinExistence type="predicted"/>
<gene>
    <name evidence="2" type="ORF">PHACADRAFT_251618</name>
</gene>
<keyword evidence="3" id="KW-1185">Reference proteome</keyword>
<dbReference type="AlphaFoldDB" id="K5W1P7"/>
<evidence type="ECO:0000256" key="1">
    <source>
        <dbReference type="SAM" id="MobiDB-lite"/>
    </source>
</evidence>
<accession>K5W1P7</accession>
<evidence type="ECO:0000313" key="2">
    <source>
        <dbReference type="EMBL" id="EKM57778.1"/>
    </source>
</evidence>
<feature type="compositionally biased region" description="Polar residues" evidence="1">
    <location>
        <begin position="156"/>
        <end position="177"/>
    </location>
</feature>
<reference evidence="2 3" key="1">
    <citation type="journal article" date="2012" name="BMC Genomics">
        <title>Comparative genomics of the white-rot fungi, Phanerochaete carnosa and P. chrysosporium, to elucidate the genetic basis of the distinct wood types they colonize.</title>
        <authorList>
            <person name="Suzuki H."/>
            <person name="MacDonald J."/>
            <person name="Syed K."/>
            <person name="Salamov A."/>
            <person name="Hori C."/>
            <person name="Aerts A."/>
            <person name="Henrissat B."/>
            <person name="Wiebenga A."/>
            <person name="vanKuyk P.A."/>
            <person name="Barry K."/>
            <person name="Lindquist E."/>
            <person name="LaButti K."/>
            <person name="Lapidus A."/>
            <person name="Lucas S."/>
            <person name="Coutinho P."/>
            <person name="Gong Y."/>
            <person name="Samejima M."/>
            <person name="Mahadevan R."/>
            <person name="Abou-Zaid M."/>
            <person name="de Vries R.P."/>
            <person name="Igarashi K."/>
            <person name="Yadav J.S."/>
            <person name="Grigoriev I.V."/>
            <person name="Master E.R."/>
        </authorList>
    </citation>
    <scope>NUCLEOTIDE SEQUENCE [LARGE SCALE GENOMIC DNA]</scope>
    <source>
        <strain evidence="2 3">HHB-10118-sp</strain>
    </source>
</reference>
<evidence type="ECO:0000313" key="3">
    <source>
        <dbReference type="Proteomes" id="UP000008370"/>
    </source>
</evidence>
<feature type="compositionally biased region" description="Low complexity" evidence="1">
    <location>
        <begin position="246"/>
        <end position="255"/>
    </location>
</feature>
<dbReference type="GeneID" id="18915272"/>
<feature type="compositionally biased region" description="Low complexity" evidence="1">
    <location>
        <begin position="65"/>
        <end position="74"/>
    </location>
</feature>
<name>K5W1P7_PHACS</name>
<dbReference type="InParanoid" id="K5W1P7"/>
<dbReference type="OrthoDB" id="6365676at2759"/>
<dbReference type="KEGG" id="pco:PHACADRAFT_251618"/>
<dbReference type="EMBL" id="JH930470">
    <property type="protein sequence ID" value="EKM57778.1"/>
    <property type="molecule type" value="Genomic_DNA"/>
</dbReference>
<sequence length="346" mass="37720">MAGSSITSGAGRPSPSRRHSRVASLPSMKTPPILGPGTTQEINSFAPTGSFSLSLGPKARERQNQHQTNQVDQQVQDDRMRQHPQMSYSSVRTTLHGDADDLKSYEQAVLARKAPTILNLVPKRRGTMPAGSSAPDVKRQVNMSPPHFAQAAGTVGNLTPIPSSVRQTQHQQTSDPSSKIGDLLNRERPSSLSSSLADVFGSPQQQHQQHHHEQQHDHHYPAQDQYRMHQQAEPSSDSPRESSVGADSDSAASASYRPSFKRLASQTLGPPNAKRALLGPAGWDDVRHGSEESEAIEEDDELDEDDATSKRFSKSGYDGRRRFSMPARTDDAITLPPIRPAAVGHD</sequence>
<feature type="compositionally biased region" description="Acidic residues" evidence="1">
    <location>
        <begin position="292"/>
        <end position="306"/>
    </location>
</feature>
<feature type="region of interest" description="Disordered" evidence="1">
    <location>
        <begin position="148"/>
        <end position="346"/>
    </location>
</feature>
<dbReference type="HOGENOM" id="CLU_801943_0_0_1"/>